<evidence type="ECO:0000313" key="2">
    <source>
        <dbReference type="Proteomes" id="UP000288216"/>
    </source>
</evidence>
<organism evidence="1 2">
    <name type="scientific">Scyliorhinus torazame</name>
    <name type="common">Cloudy catshark</name>
    <name type="synonym">Catulus torazame</name>
    <dbReference type="NCBI Taxonomy" id="75743"/>
    <lineage>
        <taxon>Eukaryota</taxon>
        <taxon>Metazoa</taxon>
        <taxon>Chordata</taxon>
        <taxon>Craniata</taxon>
        <taxon>Vertebrata</taxon>
        <taxon>Chondrichthyes</taxon>
        <taxon>Elasmobranchii</taxon>
        <taxon>Galeomorphii</taxon>
        <taxon>Galeoidea</taxon>
        <taxon>Carcharhiniformes</taxon>
        <taxon>Scyliorhinidae</taxon>
        <taxon>Scyliorhinus</taxon>
    </lineage>
</organism>
<name>A0A401QCV4_SCYTO</name>
<accession>A0A401QCV4</accession>
<protein>
    <submittedName>
        <fullName evidence="1">Uncharacterized protein</fullName>
    </submittedName>
</protein>
<sequence length="33" mass="3853">IVCRTKDEEVSMFENLMESSQVLEQFSHSSSQF</sequence>
<feature type="non-terminal residue" evidence="1">
    <location>
        <position position="1"/>
    </location>
</feature>
<gene>
    <name evidence="1" type="ORF">scyTo_0023737</name>
</gene>
<evidence type="ECO:0000313" key="1">
    <source>
        <dbReference type="EMBL" id="GCB83210.1"/>
    </source>
</evidence>
<dbReference type="EMBL" id="BFAA01033187">
    <property type="protein sequence ID" value="GCB83210.1"/>
    <property type="molecule type" value="Genomic_DNA"/>
</dbReference>
<comment type="caution">
    <text evidence="1">The sequence shown here is derived from an EMBL/GenBank/DDBJ whole genome shotgun (WGS) entry which is preliminary data.</text>
</comment>
<reference evidence="1 2" key="1">
    <citation type="journal article" date="2018" name="Nat. Ecol. Evol.">
        <title>Shark genomes provide insights into elasmobranch evolution and the origin of vertebrates.</title>
        <authorList>
            <person name="Hara Y"/>
            <person name="Yamaguchi K"/>
            <person name="Onimaru K"/>
            <person name="Kadota M"/>
            <person name="Koyanagi M"/>
            <person name="Keeley SD"/>
            <person name="Tatsumi K"/>
            <person name="Tanaka K"/>
            <person name="Motone F"/>
            <person name="Kageyama Y"/>
            <person name="Nozu R"/>
            <person name="Adachi N"/>
            <person name="Nishimura O"/>
            <person name="Nakagawa R"/>
            <person name="Tanegashima C"/>
            <person name="Kiyatake I"/>
            <person name="Matsumoto R"/>
            <person name="Murakumo K"/>
            <person name="Nishida K"/>
            <person name="Terakita A"/>
            <person name="Kuratani S"/>
            <person name="Sato K"/>
            <person name="Hyodo S Kuraku.S."/>
        </authorList>
    </citation>
    <scope>NUCLEOTIDE SEQUENCE [LARGE SCALE GENOMIC DNA]</scope>
</reference>
<dbReference type="Proteomes" id="UP000288216">
    <property type="component" value="Unassembled WGS sequence"/>
</dbReference>
<proteinExistence type="predicted"/>
<dbReference type="AlphaFoldDB" id="A0A401QCV4"/>
<keyword evidence="2" id="KW-1185">Reference proteome</keyword>